<dbReference type="EMBL" id="CP027669">
    <property type="protein sequence ID" value="AVO41181.1"/>
    <property type="molecule type" value="Genomic_DNA"/>
</dbReference>
<name>A0A2S0MZQ3_9BURK</name>
<organism evidence="2 3">
    <name type="scientific">Simplicispira suum</name>
    <dbReference type="NCBI Taxonomy" id="2109915"/>
    <lineage>
        <taxon>Bacteria</taxon>
        <taxon>Pseudomonadati</taxon>
        <taxon>Pseudomonadota</taxon>
        <taxon>Betaproteobacteria</taxon>
        <taxon>Burkholderiales</taxon>
        <taxon>Comamonadaceae</taxon>
        <taxon>Simplicispira</taxon>
    </lineage>
</organism>
<dbReference type="Proteomes" id="UP000239326">
    <property type="component" value="Chromosome"/>
</dbReference>
<dbReference type="Pfam" id="PF02481">
    <property type="entry name" value="DNA_processg_A"/>
    <property type="match status" value="1"/>
</dbReference>
<feature type="domain" description="Smf/DprA SLOG" evidence="1">
    <location>
        <begin position="14"/>
        <end position="153"/>
    </location>
</feature>
<reference evidence="2 3" key="1">
    <citation type="submission" date="2018-03" db="EMBL/GenBank/DDBJ databases">
        <title>Genome sequencing of Simplicispira sp.</title>
        <authorList>
            <person name="Kim S.-J."/>
            <person name="Heo J."/>
            <person name="Kwon S.-W."/>
        </authorList>
    </citation>
    <scope>NUCLEOTIDE SEQUENCE [LARGE SCALE GENOMIC DNA]</scope>
    <source>
        <strain evidence="2 3">SC1-8</strain>
    </source>
</reference>
<keyword evidence="3" id="KW-1185">Reference proteome</keyword>
<evidence type="ECO:0000313" key="2">
    <source>
        <dbReference type="EMBL" id="AVO41181.1"/>
    </source>
</evidence>
<accession>A0A2S0MZQ3</accession>
<dbReference type="Gene3D" id="3.40.50.450">
    <property type="match status" value="1"/>
</dbReference>
<sequence length="191" mass="20792">MQIWQITQHERAWMGQGSQALLDTALTAFFASRQCPGTAIRAAMDWALEQARAKHAVVSGFHSPLEQSVLKVLLAAGSPAVLVLARPVAGAKLPPEWRDAVEKGHLAVVSDASPPAGAARRLTQQLATERNTLVVQWAQSLVVAYASPGGSLAAQVALWHHAGGKYRCLCRPPFSADLRWLERDFIIFRPR</sequence>
<protein>
    <recommendedName>
        <fullName evidence="1">Smf/DprA SLOG domain-containing protein</fullName>
    </recommendedName>
</protein>
<dbReference type="AlphaFoldDB" id="A0A2S0MZQ3"/>
<evidence type="ECO:0000259" key="1">
    <source>
        <dbReference type="Pfam" id="PF02481"/>
    </source>
</evidence>
<dbReference type="InterPro" id="IPR057666">
    <property type="entry name" value="DrpA_SLOG"/>
</dbReference>
<dbReference type="KEGG" id="simp:C6571_07670"/>
<dbReference type="RefSeq" id="WP_106446159.1">
    <property type="nucleotide sequence ID" value="NZ_CP027669.1"/>
</dbReference>
<gene>
    <name evidence="2" type="ORF">C6571_07670</name>
</gene>
<dbReference type="OrthoDB" id="273460at2"/>
<proteinExistence type="predicted"/>
<evidence type="ECO:0000313" key="3">
    <source>
        <dbReference type="Proteomes" id="UP000239326"/>
    </source>
</evidence>